<evidence type="ECO:0000256" key="2">
    <source>
        <dbReference type="PIRSR" id="PIRSR029681-2"/>
    </source>
</evidence>
<sequence length="184" mass="20673">MNKILRNTIAAVILPAAIWAGGDLAPAPAAQSSDWIDGIGISYGQSKDNIDIYRLYLRKDFQSRWFQSDLGYLSGYWEGSLNYWDGYGTHNYGVALSPVFTYLFNTSGTFTPYLEGGIGVSWFSKTQMGPRDLSTHFLFEDRIGAGVRIGNWDLSFRYMHYSNAGIKKPNDGIDIFIGSLSYRF</sequence>
<dbReference type="OrthoDB" id="9810217at2"/>
<dbReference type="InterPro" id="IPR018550">
    <property type="entry name" value="Lipid-A_deacylase-rel"/>
</dbReference>
<name>E6WY10_NITSE</name>
<evidence type="ECO:0000256" key="1">
    <source>
        <dbReference type="PIRSR" id="PIRSR029681-1"/>
    </source>
</evidence>
<dbReference type="InterPro" id="IPR011250">
    <property type="entry name" value="OMP/PagP_B-barrel"/>
</dbReference>
<dbReference type="Proteomes" id="UP000008633">
    <property type="component" value="Chromosome"/>
</dbReference>
<feature type="active site" description="Charge relay system" evidence="1">
    <location>
        <position position="162"/>
    </location>
</feature>
<feature type="site" description="Critical for activity" evidence="2">
    <location>
        <position position="163"/>
    </location>
</feature>
<dbReference type="STRING" id="749222.Nitsa_1130"/>
<dbReference type="EMBL" id="CP002452">
    <property type="protein sequence ID" value="ADV46384.1"/>
    <property type="molecule type" value="Genomic_DNA"/>
</dbReference>
<evidence type="ECO:0000313" key="4">
    <source>
        <dbReference type="Proteomes" id="UP000008633"/>
    </source>
</evidence>
<accession>E6WY10</accession>
<feature type="active site" description="Charge relay system" evidence="1">
    <location>
        <position position="160"/>
    </location>
</feature>
<organism evidence="3 4">
    <name type="scientific">Nitratifractor salsuginis (strain DSM 16511 / JCM 12458 / E9I37-1)</name>
    <dbReference type="NCBI Taxonomy" id="749222"/>
    <lineage>
        <taxon>Bacteria</taxon>
        <taxon>Pseudomonadati</taxon>
        <taxon>Campylobacterota</taxon>
        <taxon>Epsilonproteobacteria</taxon>
        <taxon>Campylobacterales</taxon>
        <taxon>Sulfurovaceae</taxon>
        <taxon>Nitratifractor</taxon>
    </lineage>
</organism>
<dbReference type="KEGG" id="nsa:Nitsa_1130"/>
<protein>
    <submittedName>
        <fullName evidence="3">Lipid A 3-O-deacylase-related protein</fullName>
    </submittedName>
</protein>
<dbReference type="eggNOG" id="COG3637">
    <property type="taxonomic scope" value="Bacteria"/>
</dbReference>
<feature type="active site" description="Charge relay system" evidence="1">
    <location>
        <position position="174"/>
    </location>
</feature>
<proteinExistence type="predicted"/>
<dbReference type="SUPFAM" id="SSF56925">
    <property type="entry name" value="OMPA-like"/>
    <property type="match status" value="1"/>
</dbReference>
<reference evidence="3" key="1">
    <citation type="journal article" date="2011" name="Stand. Genomic Sci.">
        <title>Complete genome sequence of Nitratifractor salsuginis type strain (E9I37-1).</title>
        <authorList>
            <person name="Anderson I."/>
            <person name="Sikorski J."/>
            <person name="Zeytun A."/>
            <person name="Nolan M."/>
            <person name="Lapidus A."/>
            <person name="Lucas S."/>
            <person name="Hammon N."/>
            <person name="Deshpande S."/>
            <person name="Cheng J.F."/>
            <person name="Tapia R."/>
            <person name="Han C."/>
            <person name="Goodwin L."/>
            <person name="Pitluck S."/>
            <person name="Liolios K."/>
            <person name="Pagani I."/>
            <person name="Ivanova N."/>
            <person name="Huntemann M."/>
            <person name="Mavromatis K."/>
            <person name="Ovchinikova G."/>
            <person name="Pati A."/>
            <person name="Chen A."/>
            <person name="Palaniappan K."/>
            <person name="Land M."/>
            <person name="Hauser L."/>
            <person name="Brambilla E.M."/>
            <person name="Ngatchou-Djao O.D."/>
            <person name="Rohde M."/>
            <person name="Tindall B.J."/>
            <person name="Goker M."/>
            <person name="Detter J.C."/>
            <person name="Woyke T."/>
            <person name="Bristow J."/>
            <person name="Eisen J.A."/>
            <person name="Markowitz V."/>
            <person name="Hugenholtz P."/>
            <person name="Klenk H.P."/>
            <person name="Kyrpides N.C."/>
        </authorList>
    </citation>
    <scope>NUCLEOTIDE SEQUENCE [LARGE SCALE GENOMIC DNA]</scope>
    <source>
        <strain evidence="3">DSM 16511</strain>
    </source>
</reference>
<evidence type="ECO:0000313" key="3">
    <source>
        <dbReference type="EMBL" id="ADV46384.1"/>
    </source>
</evidence>
<dbReference type="HOGENOM" id="CLU_093405_1_0_7"/>
<dbReference type="RefSeq" id="WP_013554075.1">
    <property type="nucleotide sequence ID" value="NC_014935.1"/>
</dbReference>
<gene>
    <name evidence="3" type="ordered locus">Nitsa_1130</name>
</gene>
<dbReference type="AlphaFoldDB" id="E6WY10"/>
<keyword evidence="4" id="KW-1185">Reference proteome</keyword>
<dbReference type="Pfam" id="PF09411">
    <property type="entry name" value="PagL"/>
    <property type="match status" value="1"/>
</dbReference>
<dbReference type="PIRSF" id="PIRSF029681">
    <property type="entry name" value="PagL"/>
    <property type="match status" value="1"/>
</dbReference>
<dbReference type="Gene3D" id="2.40.160.20">
    <property type="match status" value="1"/>
</dbReference>